<dbReference type="AlphaFoldDB" id="A0A4V1EHI0"/>
<reference evidence="10 11" key="1">
    <citation type="submission" date="2019-05" db="EMBL/GenBank/DDBJ databases">
        <title>Burkholderia sp. DHOD12, isolated from subtropical forest soil.</title>
        <authorList>
            <person name="Gao Z.-H."/>
            <person name="Qiu L.-H."/>
        </authorList>
    </citation>
    <scope>NUCLEOTIDE SEQUENCE [LARGE SCALE GENOMIC DNA]</scope>
    <source>
        <strain evidence="10 11">DHOD12</strain>
    </source>
</reference>
<evidence type="ECO:0000256" key="4">
    <source>
        <dbReference type="ARBA" id="ARBA00022643"/>
    </source>
</evidence>
<keyword evidence="3" id="KW-0285">Flavoprotein</keyword>
<keyword evidence="6" id="KW-0560">Oxidoreductase</keyword>
<evidence type="ECO:0000256" key="5">
    <source>
        <dbReference type="ARBA" id="ARBA00022723"/>
    </source>
</evidence>
<dbReference type="InterPro" id="IPR001155">
    <property type="entry name" value="OxRdtase_FMN_N"/>
</dbReference>
<name>A0A4V1EHI0_9BURK</name>
<evidence type="ECO:0000259" key="9">
    <source>
        <dbReference type="Pfam" id="PF00724"/>
    </source>
</evidence>
<dbReference type="KEGG" id="tvl:FAZ95_14880"/>
<protein>
    <submittedName>
        <fullName evidence="10">NADH:flavin oxidoreductase</fullName>
    </submittedName>
</protein>
<dbReference type="GO" id="GO:0010181">
    <property type="term" value="F:FMN binding"/>
    <property type="evidence" value="ECO:0007669"/>
    <property type="project" value="InterPro"/>
</dbReference>
<dbReference type="InterPro" id="IPR013785">
    <property type="entry name" value="Aldolase_TIM"/>
</dbReference>
<evidence type="ECO:0000256" key="1">
    <source>
        <dbReference type="ARBA" id="ARBA00001917"/>
    </source>
</evidence>
<dbReference type="EMBL" id="CP040077">
    <property type="protein sequence ID" value="QCP50340.1"/>
    <property type="molecule type" value="Genomic_DNA"/>
</dbReference>
<comment type="cofactor">
    <cofactor evidence="1">
        <name>FMN</name>
        <dbReference type="ChEBI" id="CHEBI:58210"/>
    </cofactor>
</comment>
<evidence type="ECO:0000256" key="8">
    <source>
        <dbReference type="ARBA" id="ARBA00023014"/>
    </source>
</evidence>
<keyword evidence="5" id="KW-0479">Metal-binding</keyword>
<dbReference type="GO" id="GO:0016491">
    <property type="term" value="F:oxidoreductase activity"/>
    <property type="evidence" value="ECO:0007669"/>
    <property type="project" value="UniProtKB-KW"/>
</dbReference>
<dbReference type="RefSeq" id="WP_137333158.1">
    <property type="nucleotide sequence ID" value="NZ_CP040077.1"/>
</dbReference>
<evidence type="ECO:0000313" key="10">
    <source>
        <dbReference type="EMBL" id="QCP50340.1"/>
    </source>
</evidence>
<dbReference type="SUPFAM" id="SSF51395">
    <property type="entry name" value="FMN-linked oxidoreductases"/>
    <property type="match status" value="1"/>
</dbReference>
<evidence type="ECO:0000313" key="11">
    <source>
        <dbReference type="Proteomes" id="UP000298656"/>
    </source>
</evidence>
<organism evidence="10 11">
    <name type="scientific">Trinickia violacea</name>
    <dbReference type="NCBI Taxonomy" id="2571746"/>
    <lineage>
        <taxon>Bacteria</taxon>
        <taxon>Pseudomonadati</taxon>
        <taxon>Pseudomonadota</taxon>
        <taxon>Betaproteobacteria</taxon>
        <taxon>Burkholderiales</taxon>
        <taxon>Burkholderiaceae</taxon>
        <taxon>Trinickia</taxon>
    </lineage>
</organism>
<proteinExistence type="predicted"/>
<feature type="domain" description="NADH:flavin oxidoreductase/NADH oxidase N-terminal" evidence="9">
    <location>
        <begin position="6"/>
        <end position="364"/>
    </location>
</feature>
<keyword evidence="7" id="KW-0408">Iron</keyword>
<accession>A0A4V1EHI0</accession>
<dbReference type="PANTHER" id="PTHR42917">
    <property type="entry name" value="2,4-DIENOYL-COA REDUCTASE"/>
    <property type="match status" value="1"/>
</dbReference>
<dbReference type="Gene3D" id="3.20.20.70">
    <property type="entry name" value="Aldolase class I"/>
    <property type="match status" value="1"/>
</dbReference>
<gene>
    <name evidence="10" type="ORF">FAZ95_14880</name>
</gene>
<keyword evidence="11" id="KW-1185">Reference proteome</keyword>
<dbReference type="Pfam" id="PF00724">
    <property type="entry name" value="Oxidored_FMN"/>
    <property type="match status" value="1"/>
</dbReference>
<evidence type="ECO:0000256" key="6">
    <source>
        <dbReference type="ARBA" id="ARBA00023002"/>
    </source>
</evidence>
<sequence length="381" mass="40796">MTRQSLSSPLTIRTLTVPNRVAMSPMTRGFCPDGAPTEEVAKYYSRRAAGGCGLIITEAVGIDHPSALGDAGLGEDNIPVLHGDAPVAGWRRVVETVHAAGGRIVPQLWHQGALRLAGTGPNPEARTLSPSGVWGPLGRMTSLAAGKVPADRRIGEPMRESEIDEVIEAYVRSARNATLAGFDGVAIHGAHGYLIDTFLWDETNVRNDRWGGDHAQRTAFAVEVVRRIRQAIGPLVPIFFRFSQWKQQDFRAQLATTPQELEQVLGPLADAGVDVFDASVRYFDKAAYPDSDLSLAGWAKKVTGKLSMAVGGVGINKGMYDGDKGVAAVDNVERVVSRLMHGEFDLVAVGRAVLGDAEWARKAIAGEAAVPFDPNTLSQLA</sequence>
<keyword evidence="4" id="KW-0288">FMN</keyword>
<dbReference type="GO" id="GO:0046872">
    <property type="term" value="F:metal ion binding"/>
    <property type="evidence" value="ECO:0007669"/>
    <property type="project" value="UniProtKB-KW"/>
</dbReference>
<evidence type="ECO:0000256" key="7">
    <source>
        <dbReference type="ARBA" id="ARBA00023004"/>
    </source>
</evidence>
<evidence type="ECO:0000256" key="3">
    <source>
        <dbReference type="ARBA" id="ARBA00022630"/>
    </source>
</evidence>
<dbReference type="Proteomes" id="UP000298656">
    <property type="component" value="Chromosome 1"/>
</dbReference>
<dbReference type="CDD" id="cd04747">
    <property type="entry name" value="OYE_like_5_FMN"/>
    <property type="match status" value="1"/>
</dbReference>
<keyword evidence="8" id="KW-0411">Iron-sulfur</keyword>
<dbReference type="PANTHER" id="PTHR42917:SF2">
    <property type="entry name" value="2,4-DIENOYL-COA REDUCTASE [(2E)-ENOYL-COA-PRODUCING]"/>
    <property type="match status" value="1"/>
</dbReference>
<comment type="cofactor">
    <cofactor evidence="2">
        <name>[4Fe-4S] cluster</name>
        <dbReference type="ChEBI" id="CHEBI:49883"/>
    </cofactor>
</comment>
<dbReference type="OrthoDB" id="8523426at2"/>
<dbReference type="InterPro" id="IPR051793">
    <property type="entry name" value="NADH:flavin_oxidoreductase"/>
</dbReference>
<evidence type="ECO:0000256" key="2">
    <source>
        <dbReference type="ARBA" id="ARBA00001966"/>
    </source>
</evidence>
<dbReference type="GO" id="GO:0051536">
    <property type="term" value="F:iron-sulfur cluster binding"/>
    <property type="evidence" value="ECO:0007669"/>
    <property type="project" value="UniProtKB-KW"/>
</dbReference>